<proteinExistence type="predicted"/>
<feature type="region of interest" description="Disordered" evidence="1">
    <location>
        <begin position="248"/>
        <end position="284"/>
    </location>
</feature>
<evidence type="ECO:0000313" key="2">
    <source>
        <dbReference type="EMBL" id="MFC1405697.1"/>
    </source>
</evidence>
<accession>A0ABV6UWD6</accession>
<dbReference type="InterPro" id="IPR024735">
    <property type="entry name" value="TcpC"/>
</dbReference>
<dbReference type="EMBL" id="JBHEZZ010000023">
    <property type="protein sequence ID" value="MFC1405697.1"/>
    <property type="molecule type" value="Genomic_DNA"/>
</dbReference>
<sequence length="284" mass="28297">MRTAQPTARATAALDPAGFAQMFVSLWLRADASTDDARARALRSMAPGVALLTDAQNAQGARTVEQCAAVRSAQIAPGYWSVVVGVELDSGSAVQLRYFAVPVQVASSTGTGALGSLTVAAAPAEVGPAAAGSAPQTRYPAAVASDSALAASTTAFLSAYLTGSGVLSPLLSPGMQLASLPVAPYAGVQVVQVSADRSGLDGAVPADGTVAEVWVQVTATDPAGTQWPLQYALRMRARAGRWEVAALEPGPQLASTPAAPSTAPSVVPSTAPSGAAPSSSPSAS</sequence>
<dbReference type="RefSeq" id="WP_198037679.1">
    <property type="nucleotide sequence ID" value="NZ_JBHEZZ010000023.1"/>
</dbReference>
<protein>
    <submittedName>
        <fullName evidence="2">Conjugal transfer protein</fullName>
    </submittedName>
</protein>
<dbReference type="Proteomes" id="UP001592528">
    <property type="component" value="Unassembled WGS sequence"/>
</dbReference>
<evidence type="ECO:0000256" key="1">
    <source>
        <dbReference type="SAM" id="MobiDB-lite"/>
    </source>
</evidence>
<organism evidence="2 3">
    <name type="scientific">Streptacidiphilus cavernicola</name>
    <dbReference type="NCBI Taxonomy" id="3342716"/>
    <lineage>
        <taxon>Bacteria</taxon>
        <taxon>Bacillati</taxon>
        <taxon>Actinomycetota</taxon>
        <taxon>Actinomycetes</taxon>
        <taxon>Kitasatosporales</taxon>
        <taxon>Streptomycetaceae</taxon>
        <taxon>Streptacidiphilus</taxon>
    </lineage>
</organism>
<reference evidence="2 3" key="1">
    <citation type="submission" date="2024-09" db="EMBL/GenBank/DDBJ databases">
        <authorList>
            <person name="Lee S.D."/>
        </authorList>
    </citation>
    <scope>NUCLEOTIDE SEQUENCE [LARGE SCALE GENOMIC DNA]</scope>
    <source>
        <strain evidence="2 3">N1-5</strain>
    </source>
</reference>
<keyword evidence="3" id="KW-1185">Reference proteome</keyword>
<evidence type="ECO:0000313" key="3">
    <source>
        <dbReference type="Proteomes" id="UP001592528"/>
    </source>
</evidence>
<name>A0ABV6UWD6_9ACTN</name>
<comment type="caution">
    <text evidence="2">The sequence shown here is derived from an EMBL/GenBank/DDBJ whole genome shotgun (WGS) entry which is preliminary data.</text>
</comment>
<gene>
    <name evidence="2" type="ORF">ACEZDJ_30850</name>
</gene>
<dbReference type="Pfam" id="PF12642">
    <property type="entry name" value="TpcC"/>
    <property type="match status" value="1"/>
</dbReference>
<feature type="compositionally biased region" description="Low complexity" evidence="1">
    <location>
        <begin position="254"/>
        <end position="284"/>
    </location>
</feature>